<evidence type="ECO:0000256" key="1">
    <source>
        <dbReference type="SAM" id="SignalP"/>
    </source>
</evidence>
<sequence length="68" mass="6688">MIKNLVRVSVLAAALLATAVPAAQAAWHPVPSAGVPGAPFLNGVLGSLELGHPASSPQSLVPSGVLGR</sequence>
<organism evidence="2 3">
    <name type="scientific">Streptomyces flavalbus</name>
    <dbReference type="NCBI Taxonomy" id="2665155"/>
    <lineage>
        <taxon>Bacteria</taxon>
        <taxon>Bacillati</taxon>
        <taxon>Actinomycetota</taxon>
        <taxon>Actinomycetes</taxon>
        <taxon>Kitasatosporales</taxon>
        <taxon>Streptomycetaceae</taxon>
        <taxon>Streptomyces</taxon>
    </lineage>
</organism>
<evidence type="ECO:0000313" key="2">
    <source>
        <dbReference type="EMBL" id="MFD0319011.1"/>
    </source>
</evidence>
<comment type="caution">
    <text evidence="2">The sequence shown here is derived from an EMBL/GenBank/DDBJ whole genome shotgun (WGS) entry which is preliminary data.</text>
</comment>
<name>A0ABW2WM03_9ACTN</name>
<keyword evidence="3" id="KW-1185">Reference proteome</keyword>
<evidence type="ECO:0008006" key="4">
    <source>
        <dbReference type="Google" id="ProtNLM"/>
    </source>
</evidence>
<protein>
    <recommendedName>
        <fullName evidence="4">Secreted protein</fullName>
    </recommendedName>
</protein>
<dbReference type="RefSeq" id="WP_381616966.1">
    <property type="nucleotide sequence ID" value="NZ_JBHTEB010000001.1"/>
</dbReference>
<feature type="chain" id="PRO_5046125513" description="Secreted protein" evidence="1">
    <location>
        <begin position="26"/>
        <end position="68"/>
    </location>
</feature>
<reference evidence="3" key="1">
    <citation type="journal article" date="2019" name="Int. J. Syst. Evol. Microbiol.">
        <title>The Global Catalogue of Microorganisms (GCM) 10K type strain sequencing project: providing services to taxonomists for standard genome sequencing and annotation.</title>
        <authorList>
            <consortium name="The Broad Institute Genomics Platform"/>
            <consortium name="The Broad Institute Genome Sequencing Center for Infectious Disease"/>
            <person name="Wu L."/>
            <person name="Ma J."/>
        </authorList>
    </citation>
    <scope>NUCLEOTIDE SEQUENCE [LARGE SCALE GENOMIC DNA]</scope>
    <source>
        <strain evidence="3">CGMCC 4.7400</strain>
    </source>
</reference>
<keyword evidence="1" id="KW-0732">Signal</keyword>
<dbReference type="EMBL" id="JBHTEB010000001">
    <property type="protein sequence ID" value="MFD0319011.1"/>
    <property type="molecule type" value="Genomic_DNA"/>
</dbReference>
<proteinExistence type="predicted"/>
<accession>A0ABW2WM03</accession>
<feature type="signal peptide" evidence="1">
    <location>
        <begin position="1"/>
        <end position="25"/>
    </location>
</feature>
<gene>
    <name evidence="2" type="ORF">ACFQZ6_33310</name>
</gene>
<evidence type="ECO:0000313" key="3">
    <source>
        <dbReference type="Proteomes" id="UP001597023"/>
    </source>
</evidence>
<dbReference type="Proteomes" id="UP001597023">
    <property type="component" value="Unassembled WGS sequence"/>
</dbReference>